<dbReference type="GO" id="GO:0005524">
    <property type="term" value="F:ATP binding"/>
    <property type="evidence" value="ECO:0007669"/>
    <property type="project" value="UniProtKB-KW"/>
</dbReference>
<dbReference type="InterPro" id="IPR027417">
    <property type="entry name" value="P-loop_NTPase"/>
</dbReference>
<dbReference type="CDD" id="cd03255">
    <property type="entry name" value="ABC_MJ0796_LolCDE_FtsE"/>
    <property type="match status" value="1"/>
</dbReference>
<keyword evidence="3" id="KW-0547">Nucleotide-binding</keyword>
<accession>A0ABW4B3C1</accession>
<feature type="domain" description="ABC transporter" evidence="5">
    <location>
        <begin position="10"/>
        <end position="228"/>
    </location>
</feature>
<dbReference type="InterPro" id="IPR003593">
    <property type="entry name" value="AAA+_ATPase"/>
</dbReference>
<reference evidence="7" key="1">
    <citation type="journal article" date="2019" name="Int. J. Syst. Evol. Microbiol.">
        <title>The Global Catalogue of Microorganisms (GCM) 10K type strain sequencing project: providing services to taxonomists for standard genome sequencing and annotation.</title>
        <authorList>
            <consortium name="The Broad Institute Genomics Platform"/>
            <consortium name="The Broad Institute Genome Sequencing Center for Infectious Disease"/>
            <person name="Wu L."/>
            <person name="Ma J."/>
        </authorList>
    </citation>
    <scope>NUCLEOTIDE SEQUENCE [LARGE SCALE GENOMIC DNA]</scope>
    <source>
        <strain evidence="7">JCM 30774</strain>
    </source>
</reference>
<comment type="caution">
    <text evidence="6">The sequence shown here is derived from an EMBL/GenBank/DDBJ whole genome shotgun (WGS) entry which is preliminary data.</text>
</comment>
<evidence type="ECO:0000256" key="4">
    <source>
        <dbReference type="ARBA" id="ARBA00022840"/>
    </source>
</evidence>
<evidence type="ECO:0000313" key="7">
    <source>
        <dbReference type="Proteomes" id="UP001597059"/>
    </source>
</evidence>
<dbReference type="EMBL" id="JBHTMN010000012">
    <property type="protein sequence ID" value="MFD1384058.1"/>
    <property type="molecule type" value="Genomic_DNA"/>
</dbReference>
<name>A0ABW4B3C1_9GAMM</name>
<evidence type="ECO:0000256" key="3">
    <source>
        <dbReference type="ARBA" id="ARBA00022741"/>
    </source>
</evidence>
<evidence type="ECO:0000256" key="1">
    <source>
        <dbReference type="ARBA" id="ARBA00005417"/>
    </source>
</evidence>
<gene>
    <name evidence="6" type="ORF">ACFQ45_11800</name>
</gene>
<dbReference type="InterPro" id="IPR017911">
    <property type="entry name" value="MacB-like_ATP-bd"/>
</dbReference>
<dbReference type="SMART" id="SM00382">
    <property type="entry name" value="AAA"/>
    <property type="match status" value="1"/>
</dbReference>
<dbReference type="SUPFAM" id="SSF52540">
    <property type="entry name" value="P-loop containing nucleoside triphosphate hydrolases"/>
    <property type="match status" value="1"/>
</dbReference>
<keyword evidence="7" id="KW-1185">Reference proteome</keyword>
<dbReference type="PROSITE" id="PS50893">
    <property type="entry name" value="ABC_TRANSPORTER_2"/>
    <property type="match status" value="1"/>
</dbReference>
<evidence type="ECO:0000259" key="5">
    <source>
        <dbReference type="PROSITE" id="PS50893"/>
    </source>
</evidence>
<dbReference type="RefSeq" id="WP_377367915.1">
    <property type="nucleotide sequence ID" value="NZ_JBHTMN010000012.1"/>
</dbReference>
<comment type="similarity">
    <text evidence="1">Belongs to the ABC transporter superfamily.</text>
</comment>
<dbReference type="PANTHER" id="PTHR42798">
    <property type="entry name" value="LIPOPROTEIN-RELEASING SYSTEM ATP-BINDING PROTEIN LOLD"/>
    <property type="match status" value="1"/>
</dbReference>
<dbReference type="PROSITE" id="PS00211">
    <property type="entry name" value="ABC_TRANSPORTER_1"/>
    <property type="match status" value="1"/>
</dbReference>
<dbReference type="InterPro" id="IPR017871">
    <property type="entry name" value="ABC_transporter-like_CS"/>
</dbReference>
<organism evidence="6 7">
    <name type="scientific">Rhodanobacter aciditrophus</name>
    <dbReference type="NCBI Taxonomy" id="1623218"/>
    <lineage>
        <taxon>Bacteria</taxon>
        <taxon>Pseudomonadati</taxon>
        <taxon>Pseudomonadota</taxon>
        <taxon>Gammaproteobacteria</taxon>
        <taxon>Lysobacterales</taxon>
        <taxon>Rhodanobacteraceae</taxon>
        <taxon>Rhodanobacter</taxon>
    </lineage>
</organism>
<protein>
    <submittedName>
        <fullName evidence="6">ABC transporter ATP-binding protein</fullName>
    </submittedName>
</protein>
<keyword evidence="4 6" id="KW-0067">ATP-binding</keyword>
<evidence type="ECO:0000313" key="6">
    <source>
        <dbReference type="EMBL" id="MFD1384058.1"/>
    </source>
</evidence>
<dbReference type="Gene3D" id="3.40.50.300">
    <property type="entry name" value="P-loop containing nucleotide triphosphate hydrolases"/>
    <property type="match status" value="1"/>
</dbReference>
<keyword evidence="2" id="KW-0813">Transport</keyword>
<sequence>MQDMETPSALTIRDLNHSVDTNNGQLDILKGINIEIKDGESVAIIGSSGSGKSTLLGLMAGLDQHTGGSIELFGEKLETLDEEGRAVLRGKYVGFIFQSFHLLPSLTALENVMLPNELKGEKSANDRAHALLEAVGLAHRLDHYPRQLSGGEQQRVAIARAFASAPKILFADEPTGNLDSKNGDLVEDLLFDLNKEEGTTLVVVTHDPELAKRCDRQIEIADGMLKES</sequence>
<proteinExistence type="inferred from homology"/>
<evidence type="ECO:0000256" key="2">
    <source>
        <dbReference type="ARBA" id="ARBA00022448"/>
    </source>
</evidence>
<dbReference type="Pfam" id="PF00005">
    <property type="entry name" value="ABC_tran"/>
    <property type="match status" value="1"/>
</dbReference>
<dbReference type="InterPro" id="IPR003439">
    <property type="entry name" value="ABC_transporter-like_ATP-bd"/>
</dbReference>
<dbReference type="Proteomes" id="UP001597059">
    <property type="component" value="Unassembled WGS sequence"/>
</dbReference>
<dbReference type="PANTHER" id="PTHR42798:SF2">
    <property type="entry name" value="ABC TRANSPORTER ATP-BINDING PROTEIN MG467-RELATED"/>
    <property type="match status" value="1"/>
</dbReference>